<evidence type="ECO:0000259" key="2">
    <source>
        <dbReference type="Pfam" id="PF16335"/>
    </source>
</evidence>
<dbReference type="InterPro" id="IPR033433">
    <property type="entry name" value="GtaA_N"/>
</dbReference>
<proteinExistence type="predicted"/>
<evidence type="ECO:0000313" key="5">
    <source>
        <dbReference type="Proteomes" id="UP000000493"/>
    </source>
</evidence>
<dbReference type="InterPro" id="IPR052743">
    <property type="entry name" value="Glutaminase_GtaA"/>
</dbReference>
<dbReference type="InterPro" id="IPR032514">
    <property type="entry name" value="GtaA_central"/>
</dbReference>
<dbReference type="PANTHER" id="PTHR31987">
    <property type="entry name" value="GLUTAMINASE A-RELATED"/>
    <property type="match status" value="1"/>
</dbReference>
<dbReference type="InterPro" id="IPR008979">
    <property type="entry name" value="Galactose-bd-like_sf"/>
</dbReference>
<accession>A0A7U4E6J5</accession>
<dbReference type="EMBL" id="CP002859">
    <property type="protein sequence ID" value="AEI49318.1"/>
    <property type="molecule type" value="Genomic_DNA"/>
</dbReference>
<dbReference type="AlphaFoldDB" id="A0A7U4E6J5"/>
<dbReference type="Pfam" id="PF16335">
    <property type="entry name" value="GtaA_6_Hairpin"/>
    <property type="match status" value="1"/>
</dbReference>
<gene>
    <name evidence="4" type="ordered locus">Runsl_2930</name>
</gene>
<evidence type="ECO:0000259" key="3">
    <source>
        <dbReference type="Pfam" id="PF17168"/>
    </source>
</evidence>
<dbReference type="Proteomes" id="UP000000493">
    <property type="component" value="Chromosome"/>
</dbReference>
<feature type="domain" description="DUF4964" evidence="1">
    <location>
        <begin position="31"/>
        <end position="97"/>
    </location>
</feature>
<feature type="domain" description="Glutaminase A central" evidence="2">
    <location>
        <begin position="487"/>
        <end position="823"/>
    </location>
</feature>
<evidence type="ECO:0000313" key="4">
    <source>
        <dbReference type="EMBL" id="AEI49318.1"/>
    </source>
</evidence>
<sequence>MILSNRNSLHCNSLPRLLFLFITLFSLTLRAQNLRPPAYPLITHDPYFSIWSEGDRLTDVSTTHWTSKPQSMEGIIRVDGKVYQFMGATPIQYKSVLATGADANVSVKYTFEKPGQDWKESDFDDSKWQTGRLPYGSHADRSHVAWTKGGVWIRRTFDWDGKVDPAALRLMLAYNDEVEVFLNGVPVFEHHNVAEDYRPYSIPAKALQSLKKGQNLLTIYALHTSGNAFIDAGLAQEIKADPLPVAQQIKAELTATKTMYNFNAGGVRLTVSFLSPLLLNDIEVTARPVSYVTFGTYATDGKPHNVQVFMGVSGTIATNLPNQEVVSKSDKGSGLQWLSIGTKEQPILQKKGDDIRIDWGYAYLAAPQNASAQLQSGNFSVLKDAFVKNQPSAYNTVAGVASAMAISAVLNLGKVEKSGKVQHLLVAYDDLYSVQYFGENLRPWWNRTGKVTIGQLLSMAEKDYTKLQTKCALFDKTIETDALKAGGKEYAELCKVAYRQAIAAHKIAAKSNGELLFLSKENFSNGSIGTVDVTYPSAPLFLAYNTELLKGMLRPIFDYSESGKWTKPFPAHDVGTYPLANGQTYPEDMPVEEGGNMLLLTAAVAAAEGNADFAKKHWKTLATWVQFLERDGFDPEKQLCTDDFAGHLARNANLSIKAILGIAAFGQLAHKIGEAETGEKHLGVARVLAARWQTMADVGDHYALTFDKGNTWSQKYNLVWDKLLNFNVFSPTVAEKEIKYYLKMQQPYGLPLDSRKTYTKSDWILWTAVLAKSPADFQALMHPVWKFVNETQPRTPLTDWHETPDGKRVGFTARSVVGGYFMKVLEDKLMKKQGK</sequence>
<dbReference type="SUPFAM" id="SSF49785">
    <property type="entry name" value="Galactose-binding domain-like"/>
    <property type="match status" value="1"/>
</dbReference>
<dbReference type="Pfam" id="PF17168">
    <property type="entry name" value="DUF5127"/>
    <property type="match status" value="1"/>
</dbReference>
<dbReference type="Gene3D" id="2.60.120.260">
    <property type="entry name" value="Galactose-binding domain-like"/>
    <property type="match status" value="1"/>
</dbReference>
<dbReference type="InterPro" id="IPR032515">
    <property type="entry name" value="DUF4964"/>
</dbReference>
<organism evidence="4 5">
    <name type="scientific">Runella slithyformis (strain ATCC 29530 / DSM 19594 / LMG 11500 / NCIMB 11436 / LSU 4)</name>
    <dbReference type="NCBI Taxonomy" id="761193"/>
    <lineage>
        <taxon>Bacteria</taxon>
        <taxon>Pseudomonadati</taxon>
        <taxon>Bacteroidota</taxon>
        <taxon>Cytophagia</taxon>
        <taxon>Cytophagales</taxon>
        <taxon>Spirosomataceae</taxon>
        <taxon>Runella</taxon>
    </lineage>
</organism>
<dbReference type="Pfam" id="PF16334">
    <property type="entry name" value="DUF4964"/>
    <property type="match status" value="1"/>
</dbReference>
<reference evidence="5" key="1">
    <citation type="submission" date="2011-06" db="EMBL/GenBank/DDBJ databases">
        <title>The complete genome of chromosome of Runella slithyformis DSM 19594.</title>
        <authorList>
            <consortium name="US DOE Joint Genome Institute (JGI-PGF)"/>
            <person name="Lucas S."/>
            <person name="Han J."/>
            <person name="Lapidus A."/>
            <person name="Bruce D."/>
            <person name="Goodwin L."/>
            <person name="Pitluck S."/>
            <person name="Peters L."/>
            <person name="Kyrpides N."/>
            <person name="Mavromatis K."/>
            <person name="Ivanova N."/>
            <person name="Ovchinnikova G."/>
            <person name="Zhang X."/>
            <person name="Misra M."/>
            <person name="Detter J.C."/>
            <person name="Tapia R."/>
            <person name="Han C."/>
            <person name="Land M."/>
            <person name="Hauser L."/>
            <person name="Markowitz V."/>
            <person name="Cheng J.-F."/>
            <person name="Hugenholtz P."/>
            <person name="Woyke T."/>
            <person name="Wu D."/>
            <person name="Tindall B."/>
            <person name="Faehrich R."/>
            <person name="Brambilla E."/>
            <person name="Klenk H.-P."/>
            <person name="Eisen J.A."/>
        </authorList>
    </citation>
    <scope>NUCLEOTIDE SEQUENCE [LARGE SCALE GENOMIC DNA]</scope>
    <source>
        <strain evidence="5">ATCC 29530 / DSM 19594 / LMG 11500 / NCIMB 11436 / LSU 4</strain>
    </source>
</reference>
<dbReference type="RefSeq" id="WP_013928627.1">
    <property type="nucleotide sequence ID" value="NC_015703.1"/>
</dbReference>
<dbReference type="PANTHER" id="PTHR31987:SF1">
    <property type="entry name" value="GLUTAMINASE A"/>
    <property type="match status" value="1"/>
</dbReference>
<keyword evidence="5" id="KW-1185">Reference proteome</keyword>
<name>A0A7U4E6J5_RUNSL</name>
<protein>
    <recommendedName>
        <fullName evidence="6">DUF4965 domain-containing protein</fullName>
    </recommendedName>
</protein>
<evidence type="ECO:0008006" key="6">
    <source>
        <dbReference type="Google" id="ProtNLM"/>
    </source>
</evidence>
<evidence type="ECO:0000259" key="1">
    <source>
        <dbReference type="Pfam" id="PF16334"/>
    </source>
</evidence>
<feature type="domain" description="Glutaminase A N-terminal" evidence="3">
    <location>
        <begin position="256"/>
        <end position="481"/>
    </location>
</feature>
<reference evidence="4 5" key="2">
    <citation type="journal article" date="2012" name="Stand. Genomic Sci.">
        <title>Complete genome sequence of the aquatic bacterium Runella slithyformis type strain (LSU 4(T)).</title>
        <authorList>
            <person name="Copeland A."/>
            <person name="Zhang X."/>
            <person name="Misra M."/>
            <person name="Lapidus A."/>
            <person name="Nolan M."/>
            <person name="Lucas S."/>
            <person name="Deshpande S."/>
            <person name="Cheng J.F."/>
            <person name="Tapia R."/>
            <person name="Goodwin L.A."/>
            <person name="Pitluck S."/>
            <person name="Liolios K."/>
            <person name="Pagani I."/>
            <person name="Ivanova N."/>
            <person name="Mikhailova N."/>
            <person name="Pati A."/>
            <person name="Chen A."/>
            <person name="Palaniappan K."/>
            <person name="Land M."/>
            <person name="Hauser L."/>
            <person name="Pan C."/>
            <person name="Jeffries C.D."/>
            <person name="Detter J.C."/>
            <person name="Brambilla E.M."/>
            <person name="Rohde M."/>
            <person name="Djao O.D."/>
            <person name="Goker M."/>
            <person name="Sikorski J."/>
            <person name="Tindall B.J."/>
            <person name="Woyke T."/>
            <person name="Bristow J."/>
            <person name="Eisen J.A."/>
            <person name="Markowitz V."/>
            <person name="Hugenholtz P."/>
            <person name="Kyrpides N.C."/>
            <person name="Klenk H.P."/>
            <person name="Mavromatis K."/>
        </authorList>
    </citation>
    <scope>NUCLEOTIDE SEQUENCE [LARGE SCALE GENOMIC DNA]</scope>
    <source>
        <strain evidence="5">ATCC 29530 / DSM 19594 / LMG 11500 / NCIMB 11436 / LSU 4</strain>
    </source>
</reference>
<dbReference type="KEGG" id="rsi:Runsl_2930"/>